<sequence>MTLITNAVHCCNCKPLLTQECIANWGRKRPRSGKNFRIAPNEESAIAKAIRAASSRPGEAIFYPYEGTTFSSVEEAKDFYNLYSWERGFGIRLHRGRSNRADYQTSQDIVCSCEGRPKKANSASARTECKARIRLLRGQDDSWYIKTAIDTHNHRFTTAYEENKQWRSHGSLDPLTKDFIRKLRENNVTLGRVCNILGVSDNAAPSCIRKEVVRAWCAKLSQLNLVDDIGKTMNLLQEMKSKDPLFEVRFRSNSNGSLRSMIWCSGKNRWDYSNFSDVVTFDTTYRTNLYSLPFGLFVGVNNHFQSIIFGGLLLTSEKTEDFEWAFTQFVDIMGGKAPVTMLIAMTKAMKSTMPNTNHRWCRWHVLKDAKKHLGQFFSKYSTFKSEFKEIITFITEKHIFESMWQTLTKKYGLTNHWFLKRIYKYRRMWAKPYFMDKFCAGMTSTQRSESANHMIKSLIQKAAPMHLFVSKFSEFQADRKSDESKQNFETEQVSRKLTTKLPIEKHANKVYTKAMYLHFCDQLLESGSFILKHKASTTEFILIDTRLEGTDIARDIHVTLEGENYIRCQCGLYEHMGMLCRHAIKVPIAIPQI</sequence>
<keyword evidence="2" id="KW-0479">Metal-binding</keyword>
<dbReference type="PANTHER" id="PTHR31669:SF168">
    <property type="entry name" value="PROTEIN FAR1-RELATED SEQUENCE"/>
    <property type="match status" value="1"/>
</dbReference>
<comment type="function">
    <text evidence="2">Putative transcription activator involved in regulating light control of development.</text>
</comment>
<dbReference type="Pfam" id="PF03101">
    <property type="entry name" value="FAR1"/>
    <property type="match status" value="1"/>
</dbReference>
<dbReference type="PROSITE" id="PS50966">
    <property type="entry name" value="ZF_SWIM"/>
    <property type="match status" value="1"/>
</dbReference>
<evidence type="ECO:0000256" key="2">
    <source>
        <dbReference type="RuleBase" id="RU367018"/>
    </source>
</evidence>
<evidence type="ECO:0000313" key="4">
    <source>
        <dbReference type="EMBL" id="CAL5011138.1"/>
    </source>
</evidence>
<keyword evidence="5" id="KW-1185">Reference proteome</keyword>
<dbReference type="InterPro" id="IPR004330">
    <property type="entry name" value="FAR1_DNA_bnd_dom"/>
</dbReference>
<dbReference type="GO" id="GO:0005634">
    <property type="term" value="C:nucleus"/>
    <property type="evidence" value="ECO:0007669"/>
    <property type="project" value="UniProtKB-SubCell"/>
</dbReference>
<dbReference type="InterPro" id="IPR031052">
    <property type="entry name" value="FHY3/FAR1"/>
</dbReference>
<dbReference type="InterPro" id="IPR018289">
    <property type="entry name" value="MULE_transposase_dom"/>
</dbReference>
<gene>
    <name evidence="4" type="ORF">URODEC1_LOCUS70316</name>
</gene>
<evidence type="ECO:0000256" key="1">
    <source>
        <dbReference type="PROSITE-ProRule" id="PRU00325"/>
    </source>
</evidence>
<reference evidence="5" key="1">
    <citation type="submission" date="2024-06" db="EMBL/GenBank/DDBJ databases">
        <authorList>
            <person name="Ryan C."/>
        </authorList>
    </citation>
    <scope>NUCLEOTIDE SEQUENCE [LARGE SCALE GENOMIC DNA]</scope>
</reference>
<evidence type="ECO:0000313" key="5">
    <source>
        <dbReference type="Proteomes" id="UP001497457"/>
    </source>
</evidence>
<reference evidence="4 5" key="2">
    <citation type="submission" date="2024-10" db="EMBL/GenBank/DDBJ databases">
        <authorList>
            <person name="Ryan C."/>
        </authorList>
    </citation>
    <scope>NUCLEOTIDE SEQUENCE [LARGE SCALE GENOMIC DNA]</scope>
</reference>
<dbReference type="InterPro" id="IPR007527">
    <property type="entry name" value="Znf_SWIM"/>
</dbReference>
<accession>A0ABC9BZ67</accession>
<evidence type="ECO:0000259" key="3">
    <source>
        <dbReference type="PROSITE" id="PS50966"/>
    </source>
</evidence>
<dbReference type="Pfam" id="PF10551">
    <property type="entry name" value="MULE"/>
    <property type="match status" value="1"/>
</dbReference>
<protein>
    <recommendedName>
        <fullName evidence="2">Protein FAR1-RELATED SEQUENCE</fullName>
    </recommendedName>
</protein>
<dbReference type="PANTHER" id="PTHR31669">
    <property type="entry name" value="PROTEIN FAR1-RELATED SEQUENCE 10-RELATED"/>
    <property type="match status" value="1"/>
</dbReference>
<keyword evidence="1 2" id="KW-0863">Zinc-finger</keyword>
<dbReference type="EMBL" id="OZ075138">
    <property type="protein sequence ID" value="CAL5011138.1"/>
    <property type="molecule type" value="Genomic_DNA"/>
</dbReference>
<organism evidence="4 5">
    <name type="scientific">Urochloa decumbens</name>
    <dbReference type="NCBI Taxonomy" id="240449"/>
    <lineage>
        <taxon>Eukaryota</taxon>
        <taxon>Viridiplantae</taxon>
        <taxon>Streptophyta</taxon>
        <taxon>Embryophyta</taxon>
        <taxon>Tracheophyta</taxon>
        <taxon>Spermatophyta</taxon>
        <taxon>Magnoliopsida</taxon>
        <taxon>Liliopsida</taxon>
        <taxon>Poales</taxon>
        <taxon>Poaceae</taxon>
        <taxon>PACMAD clade</taxon>
        <taxon>Panicoideae</taxon>
        <taxon>Panicodae</taxon>
        <taxon>Paniceae</taxon>
        <taxon>Melinidinae</taxon>
        <taxon>Urochloa</taxon>
    </lineage>
</organism>
<dbReference type="Proteomes" id="UP001497457">
    <property type="component" value="Chromosome 28b"/>
</dbReference>
<proteinExistence type="inferred from homology"/>
<dbReference type="AlphaFoldDB" id="A0ABC9BZ67"/>
<comment type="similarity">
    <text evidence="2">Belongs to the FHY3/FAR1 family.</text>
</comment>
<feature type="domain" description="SWIM-type" evidence="3">
    <location>
        <begin position="556"/>
        <end position="591"/>
    </location>
</feature>
<keyword evidence="2" id="KW-0539">Nucleus</keyword>
<dbReference type="GO" id="GO:0006355">
    <property type="term" value="P:regulation of DNA-templated transcription"/>
    <property type="evidence" value="ECO:0007669"/>
    <property type="project" value="UniProtKB-UniRule"/>
</dbReference>
<dbReference type="GO" id="GO:0008270">
    <property type="term" value="F:zinc ion binding"/>
    <property type="evidence" value="ECO:0007669"/>
    <property type="project" value="UniProtKB-UniRule"/>
</dbReference>
<name>A0ABC9BZ67_9POAL</name>
<comment type="subcellular location">
    <subcellularLocation>
        <location evidence="2">Nucleus</location>
    </subcellularLocation>
</comment>
<keyword evidence="2" id="KW-0862">Zinc</keyword>